<evidence type="ECO:0000313" key="3">
    <source>
        <dbReference type="WBParaSite" id="ACOC_0000822001-mRNA-1"/>
    </source>
</evidence>
<dbReference type="Proteomes" id="UP000267027">
    <property type="component" value="Unassembled WGS sequence"/>
</dbReference>
<keyword evidence="2" id="KW-1185">Reference proteome</keyword>
<dbReference type="EMBL" id="UYYA01004131">
    <property type="protein sequence ID" value="VDM59806.1"/>
    <property type="molecule type" value="Genomic_DNA"/>
</dbReference>
<sequence>MEYPRILQLRLFKSGNQHNERLSSRVEQKKRAAWGAFKSIEDVVKKTESSRFVFVFPTPRFFPFKYALETWSLRKQDESSLNVIINAVGRTLLGVSRVTQVRERSEAPAQQSKIKDAVLYAKVSKIRWSGHLMRVNDNR</sequence>
<accession>A0A0R3PRR2</accession>
<name>A0A0R3PRR2_ANGCS</name>
<dbReference type="OrthoDB" id="8197512at2759"/>
<proteinExistence type="predicted"/>
<dbReference type="WBParaSite" id="ACOC_0000822001-mRNA-1">
    <property type="protein sequence ID" value="ACOC_0000822001-mRNA-1"/>
    <property type="gene ID" value="ACOC_0000822001"/>
</dbReference>
<organism evidence="3">
    <name type="scientific">Angiostrongylus costaricensis</name>
    <name type="common">Nematode worm</name>
    <dbReference type="NCBI Taxonomy" id="334426"/>
    <lineage>
        <taxon>Eukaryota</taxon>
        <taxon>Metazoa</taxon>
        <taxon>Ecdysozoa</taxon>
        <taxon>Nematoda</taxon>
        <taxon>Chromadorea</taxon>
        <taxon>Rhabditida</taxon>
        <taxon>Rhabditina</taxon>
        <taxon>Rhabditomorpha</taxon>
        <taxon>Strongyloidea</taxon>
        <taxon>Metastrongylidae</taxon>
        <taxon>Angiostrongylus</taxon>
    </lineage>
</organism>
<evidence type="ECO:0000313" key="1">
    <source>
        <dbReference type="EMBL" id="VDM59806.1"/>
    </source>
</evidence>
<reference evidence="3" key="1">
    <citation type="submission" date="2017-02" db="UniProtKB">
        <authorList>
            <consortium name="WormBaseParasite"/>
        </authorList>
    </citation>
    <scope>IDENTIFICATION</scope>
</reference>
<gene>
    <name evidence="1" type="ORF">ACOC_LOCUS8221</name>
</gene>
<reference evidence="1 2" key="2">
    <citation type="submission" date="2018-11" db="EMBL/GenBank/DDBJ databases">
        <authorList>
            <consortium name="Pathogen Informatics"/>
        </authorList>
    </citation>
    <scope>NUCLEOTIDE SEQUENCE [LARGE SCALE GENOMIC DNA]</scope>
    <source>
        <strain evidence="1 2">Costa Rica</strain>
    </source>
</reference>
<dbReference type="AlphaFoldDB" id="A0A0R3PRR2"/>
<evidence type="ECO:0000313" key="2">
    <source>
        <dbReference type="Proteomes" id="UP000267027"/>
    </source>
</evidence>
<protein>
    <submittedName>
        <fullName evidence="1 3">Uncharacterized protein</fullName>
    </submittedName>
</protein>
<dbReference type="OMA" id="SEFRRGT"/>